<dbReference type="KEGG" id="spha:D3Y57_19425"/>
<feature type="transmembrane region" description="Helical" evidence="1">
    <location>
        <begin position="523"/>
        <end position="547"/>
    </location>
</feature>
<sequence length="713" mass="77559">MGRVLVHPNKRRIAGPFSSDSIASLPTSLRPVRSSQQLLAIDPQKFLFSLSSFVAAAATLLITFSASLPRPWWALLTVYVTAQPMAGAFRPKIFYRLGGILTGAAVTIALVPNLQNSPELLILCFAAWTGFCIYLAVLDRTPRAFCFQMAAFSSAVISFPYLDDPGNIFTTTISRVEEMTVAIVCVSIAHALLQPWSVTPVIRARAEAFLVHASRWTAEALGSRHTTLEYEHQRTLATDVTELGMIAIHLPFDQRSAPATRRLVLSLQERLATILPLASATANRLDLLRALAPLDVELSTLVDDVVDWLVGGIEAPAEIERELVERCRLLASRYEQAPDWQAILAISVCERMAEFAEAHYESRLLVQQIGVPIDDGDDSALITQIESYPLARDHGVAALAGLATATAITLYCAVWILLAWPNGSATAAFAALITCSFAVQDDPAPVIGRYLGSTLITFPLAALYLFIILPRVDGYGMLIVTLAPALLWMGYIQADPARSARALPMFSCFIVGMGFLDRFQADFAVFMNTGLAQVGGIVTTLAVTKLFRSANVLWTARRIVRDNWVDLEQLANIRRPFRPAQWTGKGIDRLGLVAARMAVASLGDALHAADGLADIRIGRNIIPIRRALAAVPHDVRRTLGVVLAEVSVLFRDRRRASDAVPPPATLLHAIDAAIEGMLANAQLGPRHQALLALVGMRCNLFPAASPFQRTPAQ</sequence>
<reference evidence="2 3" key="1">
    <citation type="submission" date="2018-09" db="EMBL/GenBank/DDBJ databases">
        <title>Sphingomonas peninsula sp. nov., isolated from fildes peninsula, Antarctic soil.</title>
        <authorList>
            <person name="Yingchao G."/>
        </authorList>
    </citation>
    <scope>NUCLEOTIDE SEQUENCE [LARGE SCALE GENOMIC DNA]</scope>
    <source>
        <strain evidence="2 3">YZ-8</strain>
    </source>
</reference>
<keyword evidence="3" id="KW-1185">Reference proteome</keyword>
<dbReference type="AlphaFoldDB" id="A0A494TQF5"/>
<feature type="transmembrane region" description="Helical" evidence="1">
    <location>
        <begin position="72"/>
        <end position="89"/>
    </location>
</feature>
<dbReference type="GO" id="GO:0005886">
    <property type="term" value="C:plasma membrane"/>
    <property type="evidence" value="ECO:0007669"/>
    <property type="project" value="InterPro"/>
</dbReference>
<dbReference type="EMBL" id="CP032829">
    <property type="protein sequence ID" value="AYJ87698.1"/>
    <property type="molecule type" value="Genomic_DNA"/>
</dbReference>
<dbReference type="OrthoDB" id="9807111at2"/>
<dbReference type="GO" id="GO:0022857">
    <property type="term" value="F:transmembrane transporter activity"/>
    <property type="evidence" value="ECO:0007669"/>
    <property type="project" value="InterPro"/>
</dbReference>
<gene>
    <name evidence="2" type="ORF">D3Y57_19425</name>
</gene>
<protein>
    <submittedName>
        <fullName evidence="2">FUSC family protein</fullName>
    </submittedName>
</protein>
<evidence type="ECO:0000313" key="3">
    <source>
        <dbReference type="Proteomes" id="UP000276254"/>
    </source>
</evidence>
<evidence type="ECO:0000313" key="2">
    <source>
        <dbReference type="EMBL" id="AYJ87698.1"/>
    </source>
</evidence>
<name>A0A494TQF5_SPHPE</name>
<feature type="transmembrane region" description="Helical" evidence="1">
    <location>
        <begin position="46"/>
        <end position="66"/>
    </location>
</feature>
<feature type="transmembrane region" description="Helical" evidence="1">
    <location>
        <begin position="451"/>
        <end position="469"/>
    </location>
</feature>
<dbReference type="Pfam" id="PF04632">
    <property type="entry name" value="FUSC"/>
    <property type="match status" value="1"/>
</dbReference>
<proteinExistence type="predicted"/>
<organism evidence="2 3">
    <name type="scientific">Sphingomonas paeninsulae</name>
    <dbReference type="NCBI Taxonomy" id="2319844"/>
    <lineage>
        <taxon>Bacteria</taxon>
        <taxon>Pseudomonadati</taxon>
        <taxon>Pseudomonadota</taxon>
        <taxon>Alphaproteobacteria</taxon>
        <taxon>Sphingomonadales</taxon>
        <taxon>Sphingomonadaceae</taxon>
        <taxon>Sphingomonas</taxon>
    </lineage>
</organism>
<dbReference type="InterPro" id="IPR006726">
    <property type="entry name" value="PHBA_efflux_AaeB/fusaric-R"/>
</dbReference>
<evidence type="ECO:0000256" key="1">
    <source>
        <dbReference type="SAM" id="Phobius"/>
    </source>
</evidence>
<keyword evidence="1" id="KW-0472">Membrane</keyword>
<feature type="transmembrane region" description="Helical" evidence="1">
    <location>
        <begin position="94"/>
        <end position="114"/>
    </location>
</feature>
<accession>A0A494TQF5</accession>
<feature type="transmembrane region" description="Helical" evidence="1">
    <location>
        <begin position="475"/>
        <end position="492"/>
    </location>
</feature>
<feature type="transmembrane region" description="Helical" evidence="1">
    <location>
        <begin position="396"/>
        <end position="417"/>
    </location>
</feature>
<keyword evidence="1" id="KW-0812">Transmembrane</keyword>
<keyword evidence="1" id="KW-1133">Transmembrane helix</keyword>
<dbReference type="Proteomes" id="UP000276254">
    <property type="component" value="Chromosome"/>
</dbReference>
<feature type="transmembrane region" description="Helical" evidence="1">
    <location>
        <begin position="120"/>
        <end position="137"/>
    </location>
</feature>